<keyword evidence="2" id="KW-1185">Reference proteome</keyword>
<dbReference type="RefSeq" id="WP_165396866.1">
    <property type="nucleotide sequence ID" value="NZ_SGWV01000012.1"/>
</dbReference>
<evidence type="ECO:0000313" key="2">
    <source>
        <dbReference type="Proteomes" id="UP000293433"/>
    </source>
</evidence>
<gene>
    <name evidence="1" type="ORF">EV685_3801</name>
</gene>
<dbReference type="Proteomes" id="UP000293433">
    <property type="component" value="Unassembled WGS sequence"/>
</dbReference>
<evidence type="ECO:0000313" key="1">
    <source>
        <dbReference type="EMBL" id="RZS47591.1"/>
    </source>
</evidence>
<comment type="caution">
    <text evidence="1">The sequence shown here is derived from an EMBL/GenBank/DDBJ whole genome shotgun (WGS) entry which is preliminary data.</text>
</comment>
<dbReference type="EMBL" id="SGWV01000012">
    <property type="protein sequence ID" value="RZS47591.1"/>
    <property type="molecule type" value="Genomic_DNA"/>
</dbReference>
<dbReference type="AlphaFoldDB" id="A0A4Q7LDP9"/>
<proteinExistence type="predicted"/>
<reference evidence="1 2" key="1">
    <citation type="submission" date="2019-02" db="EMBL/GenBank/DDBJ databases">
        <title>Genomic Encyclopedia of Type Strains, Phase IV (KMG-IV): sequencing the most valuable type-strain genomes for metagenomic binning, comparative biology and taxonomic classification.</title>
        <authorList>
            <person name="Goeker M."/>
        </authorList>
    </citation>
    <scope>NUCLEOTIDE SEQUENCE [LARGE SCALE GENOMIC DNA]</scope>
    <source>
        <strain evidence="1 2">DSM 10617</strain>
    </source>
</reference>
<protein>
    <submittedName>
        <fullName evidence="1">Uncharacterized protein</fullName>
    </submittedName>
</protein>
<accession>A0A4Q7LDP9</accession>
<sequence length="72" mass="7642">MTPDRYASILNAVIETAKERGMAAPGSDVALACYQLLEVARSEAEVWGVPLTEIGLDGVDTGELLVTHRQAA</sequence>
<name>A0A4Q7LDP9_9BURK</name>
<organism evidence="1 2">
    <name type="scientific">Sphaerotilus mobilis</name>
    <dbReference type="NCBI Taxonomy" id="47994"/>
    <lineage>
        <taxon>Bacteria</taxon>
        <taxon>Pseudomonadati</taxon>
        <taxon>Pseudomonadota</taxon>
        <taxon>Betaproteobacteria</taxon>
        <taxon>Burkholderiales</taxon>
        <taxon>Sphaerotilaceae</taxon>
        <taxon>Sphaerotilus</taxon>
    </lineage>
</organism>